<keyword evidence="1" id="KW-1133">Transmembrane helix</keyword>
<gene>
    <name evidence="2" type="ORF">EBM89_10440</name>
</gene>
<accession>A0A3M2JBB3</accession>
<comment type="caution">
    <text evidence="2">The sequence shown here is derived from an EMBL/GenBank/DDBJ whole genome shotgun (WGS) entry which is preliminary data.</text>
</comment>
<keyword evidence="1" id="KW-0812">Transmembrane</keyword>
<keyword evidence="1" id="KW-0472">Membrane</keyword>
<evidence type="ECO:0000313" key="2">
    <source>
        <dbReference type="EMBL" id="RMI09391.1"/>
    </source>
</evidence>
<proteinExistence type="predicted"/>
<protein>
    <submittedName>
        <fullName evidence="2">Uncharacterized protein</fullName>
    </submittedName>
</protein>
<reference evidence="2 3" key="1">
    <citation type="submission" date="2018-10" db="EMBL/GenBank/DDBJ databases">
        <title>Isolation, diversity and antifungal activity of actinobacteria from wheat.</title>
        <authorList>
            <person name="Han C."/>
        </authorList>
    </citation>
    <scope>NUCLEOTIDE SEQUENCE [LARGE SCALE GENOMIC DNA]</scope>
    <source>
        <strain evidence="2 3">NEAU-YY56</strain>
    </source>
</reference>
<dbReference type="AlphaFoldDB" id="A0A3M2JBB3"/>
<sequence>MIGAAATKALEALSGRTGPWLAAAAEQSGGGPEGLTFEAVVEGVDRVFSWIGGALWVVVIVGFALTLGIPRSESSSGCLRCPCPCLCSCGCACQSPGRGGRAGKNRRGRS</sequence>
<keyword evidence="3" id="KW-1185">Reference proteome</keyword>
<organism evidence="2 3">
    <name type="scientific">Cellulomonas triticagri</name>
    <dbReference type="NCBI Taxonomy" id="2483352"/>
    <lineage>
        <taxon>Bacteria</taxon>
        <taxon>Bacillati</taxon>
        <taxon>Actinomycetota</taxon>
        <taxon>Actinomycetes</taxon>
        <taxon>Micrococcales</taxon>
        <taxon>Cellulomonadaceae</taxon>
        <taxon>Cellulomonas</taxon>
    </lineage>
</organism>
<feature type="transmembrane region" description="Helical" evidence="1">
    <location>
        <begin position="47"/>
        <end position="70"/>
    </location>
</feature>
<dbReference type="EMBL" id="RFFI01000050">
    <property type="protein sequence ID" value="RMI09391.1"/>
    <property type="molecule type" value="Genomic_DNA"/>
</dbReference>
<dbReference type="RefSeq" id="WP_122149373.1">
    <property type="nucleotide sequence ID" value="NZ_RFFI01000050.1"/>
</dbReference>
<evidence type="ECO:0000313" key="3">
    <source>
        <dbReference type="Proteomes" id="UP000269289"/>
    </source>
</evidence>
<dbReference type="Proteomes" id="UP000269289">
    <property type="component" value="Unassembled WGS sequence"/>
</dbReference>
<evidence type="ECO:0000256" key="1">
    <source>
        <dbReference type="SAM" id="Phobius"/>
    </source>
</evidence>
<name>A0A3M2JBB3_9CELL</name>